<comment type="caution">
    <text evidence="1">The sequence shown here is derived from an EMBL/GenBank/DDBJ whole genome shotgun (WGS) entry which is preliminary data.</text>
</comment>
<proteinExistence type="predicted"/>
<organism evidence="1 2">
    <name type="scientific">Polyangium mundeleinium</name>
    <dbReference type="NCBI Taxonomy" id="2995306"/>
    <lineage>
        <taxon>Bacteria</taxon>
        <taxon>Pseudomonadati</taxon>
        <taxon>Myxococcota</taxon>
        <taxon>Polyangia</taxon>
        <taxon>Polyangiales</taxon>
        <taxon>Polyangiaceae</taxon>
        <taxon>Polyangium</taxon>
    </lineage>
</organism>
<keyword evidence="2" id="KW-1185">Reference proteome</keyword>
<dbReference type="EMBL" id="JAQNDO010000001">
    <property type="protein sequence ID" value="MDC0741370.1"/>
    <property type="molecule type" value="Genomic_DNA"/>
</dbReference>
<protein>
    <submittedName>
        <fullName evidence="1">Uncharacterized protein</fullName>
    </submittedName>
</protein>
<sequence length="223" mass="25092">MANRAYLRCLQGRSDHEVTAAYSLPDAWCDLFGPSDFHNGNDCPVPDACKPITTSYLLAEAPAALARFAERMKRAKIRLEGDGLTARVYAWLTTHFAEGWLFADTTELEWMMDHFVPFTRKQLKSAEKRVRREELTATTLLVDFGWGTGLSAKEVEEELRRARRNPHDVATLEGRPYRIEDTYTVGEVVAHRVFGSGTVRTVKESTVTIAFAIGTKTLAHRKG</sequence>
<evidence type="ECO:0000313" key="2">
    <source>
        <dbReference type="Proteomes" id="UP001221411"/>
    </source>
</evidence>
<gene>
    <name evidence="1" type="ORF">POL67_08440</name>
</gene>
<dbReference type="Proteomes" id="UP001221411">
    <property type="component" value="Unassembled WGS sequence"/>
</dbReference>
<dbReference type="RefSeq" id="WP_271916594.1">
    <property type="nucleotide sequence ID" value="NZ_JAQNDO010000001.1"/>
</dbReference>
<reference evidence="1 2" key="1">
    <citation type="submission" date="2022-11" db="EMBL/GenBank/DDBJ databases">
        <title>Minimal conservation of predation-associated metabolite biosynthetic gene clusters underscores biosynthetic potential of Myxococcota including descriptions for ten novel species: Archangium lansinium sp. nov., Myxococcus landrumus sp. nov., Nannocystis bai.</title>
        <authorList>
            <person name="Ahearne A."/>
            <person name="Stevens C."/>
            <person name="Dowd S."/>
        </authorList>
    </citation>
    <scope>NUCLEOTIDE SEQUENCE [LARGE SCALE GENOMIC DNA]</scope>
    <source>
        <strain evidence="1 2">RJM3</strain>
    </source>
</reference>
<name>A0ABT5EKU6_9BACT</name>
<accession>A0ABT5EKU6</accession>
<evidence type="ECO:0000313" key="1">
    <source>
        <dbReference type="EMBL" id="MDC0741370.1"/>
    </source>
</evidence>